<dbReference type="EMBL" id="FPBV01000008">
    <property type="protein sequence ID" value="SFU78957.1"/>
    <property type="molecule type" value="Genomic_DNA"/>
</dbReference>
<dbReference type="PANTHER" id="PTHR37306:SF1">
    <property type="entry name" value="COLICIN V PRODUCTION PROTEIN"/>
    <property type="match status" value="1"/>
</dbReference>
<feature type="transmembrane region" description="Helical" evidence="5">
    <location>
        <begin position="114"/>
        <end position="136"/>
    </location>
</feature>
<comment type="subcellular location">
    <subcellularLocation>
        <location evidence="1">Membrane</location>
        <topology evidence="1">Multi-pass membrane protein</topology>
    </subcellularLocation>
</comment>
<dbReference type="GO" id="GO:0016020">
    <property type="term" value="C:membrane"/>
    <property type="evidence" value="ECO:0007669"/>
    <property type="project" value="UniProtKB-SubCell"/>
</dbReference>
<sequence length="168" mass="17933">MDLLDLVIVAVIALGGWNGYRLGLVRQVTRLCGGIAAYALAWWLRPYVQPAVASWIGQVQSANVRPGVAALLLGDLSGAVSFAAVFLLSWVLLRYTAGLVDAVFHLPVLSLVNRLAGLVGGVALALLFVYVAVLVMNHVENDRLQAQLTNSSVVSWLDAQTRNAAGLR</sequence>
<accession>A0A1I7J1C4</accession>
<dbReference type="STRING" id="392015.SAMN05421543_10856"/>
<dbReference type="AlphaFoldDB" id="A0A1I7J1C4"/>
<evidence type="ECO:0000256" key="4">
    <source>
        <dbReference type="ARBA" id="ARBA00023136"/>
    </source>
</evidence>
<dbReference type="GO" id="GO:0009403">
    <property type="term" value="P:toxin biosynthetic process"/>
    <property type="evidence" value="ECO:0007669"/>
    <property type="project" value="InterPro"/>
</dbReference>
<organism evidence="6 7">
    <name type="scientific">Alicyclobacillus macrosporangiidus</name>
    <dbReference type="NCBI Taxonomy" id="392015"/>
    <lineage>
        <taxon>Bacteria</taxon>
        <taxon>Bacillati</taxon>
        <taxon>Bacillota</taxon>
        <taxon>Bacilli</taxon>
        <taxon>Bacillales</taxon>
        <taxon>Alicyclobacillaceae</taxon>
        <taxon>Alicyclobacillus</taxon>
    </lineage>
</organism>
<keyword evidence="2 5" id="KW-0812">Transmembrane</keyword>
<keyword evidence="7" id="KW-1185">Reference proteome</keyword>
<dbReference type="Proteomes" id="UP000183508">
    <property type="component" value="Unassembled WGS sequence"/>
</dbReference>
<gene>
    <name evidence="6" type="ORF">SAMN05421543_10856</name>
</gene>
<dbReference type="PANTHER" id="PTHR37306">
    <property type="entry name" value="COLICIN V PRODUCTION PROTEIN"/>
    <property type="match status" value="1"/>
</dbReference>
<evidence type="ECO:0000256" key="3">
    <source>
        <dbReference type="ARBA" id="ARBA00022989"/>
    </source>
</evidence>
<dbReference type="RefSeq" id="WP_245783911.1">
    <property type="nucleotide sequence ID" value="NZ_FPBV01000008.1"/>
</dbReference>
<evidence type="ECO:0000256" key="5">
    <source>
        <dbReference type="SAM" id="Phobius"/>
    </source>
</evidence>
<evidence type="ECO:0000313" key="6">
    <source>
        <dbReference type="EMBL" id="SFU78957.1"/>
    </source>
</evidence>
<dbReference type="eggNOG" id="COG1286">
    <property type="taxonomic scope" value="Bacteria"/>
</dbReference>
<evidence type="ECO:0000256" key="2">
    <source>
        <dbReference type="ARBA" id="ARBA00022692"/>
    </source>
</evidence>
<feature type="transmembrane region" description="Helical" evidence="5">
    <location>
        <begin position="68"/>
        <end position="93"/>
    </location>
</feature>
<keyword evidence="4 5" id="KW-0472">Membrane</keyword>
<name>A0A1I7J1C4_9BACL</name>
<feature type="transmembrane region" description="Helical" evidence="5">
    <location>
        <begin position="6"/>
        <end position="24"/>
    </location>
</feature>
<evidence type="ECO:0000256" key="1">
    <source>
        <dbReference type="ARBA" id="ARBA00004141"/>
    </source>
</evidence>
<proteinExistence type="predicted"/>
<evidence type="ECO:0000313" key="7">
    <source>
        <dbReference type="Proteomes" id="UP000183508"/>
    </source>
</evidence>
<dbReference type="Pfam" id="PF02674">
    <property type="entry name" value="Colicin_V"/>
    <property type="match status" value="1"/>
</dbReference>
<keyword evidence="3 5" id="KW-1133">Transmembrane helix</keyword>
<protein>
    <submittedName>
        <fullName evidence="6">Uncharacterized membrane protein, required for colicin V production</fullName>
    </submittedName>
</protein>
<dbReference type="InterPro" id="IPR003825">
    <property type="entry name" value="Colicin-V_CvpA"/>
</dbReference>
<reference evidence="7" key="1">
    <citation type="submission" date="2016-10" db="EMBL/GenBank/DDBJ databases">
        <authorList>
            <person name="Varghese N."/>
        </authorList>
    </citation>
    <scope>NUCLEOTIDE SEQUENCE [LARGE SCALE GENOMIC DNA]</scope>
    <source>
        <strain evidence="7">DSM 17980</strain>
    </source>
</reference>